<dbReference type="GO" id="GO:0030246">
    <property type="term" value="F:carbohydrate binding"/>
    <property type="evidence" value="ECO:0007669"/>
    <property type="project" value="InterPro"/>
</dbReference>
<dbReference type="Gene3D" id="2.70.98.10">
    <property type="match status" value="1"/>
</dbReference>
<accession>A0A0D8XZS7</accession>
<name>A0A0D8XZS7_DICVI</name>
<dbReference type="UniPathway" id="UPA00214"/>
<dbReference type="Proteomes" id="UP000053766">
    <property type="component" value="Unassembled WGS sequence"/>
</dbReference>
<protein>
    <submittedName>
        <fullName evidence="1">Uncharacterized protein</fullName>
    </submittedName>
</protein>
<evidence type="ECO:0000313" key="2">
    <source>
        <dbReference type="Proteomes" id="UP000053766"/>
    </source>
</evidence>
<dbReference type="InterPro" id="IPR011013">
    <property type="entry name" value="Gal_mutarotase_sf_dom"/>
</dbReference>
<keyword evidence="2" id="KW-1185">Reference proteome</keyword>
<dbReference type="EMBL" id="KN716213">
    <property type="protein sequence ID" value="KJH50168.1"/>
    <property type="molecule type" value="Genomic_DNA"/>
</dbReference>
<dbReference type="OrthoDB" id="274691at2759"/>
<sequence length="99" mass="11435">MKEQKSQRSETLRQMRVIDVLNEMDRIIEISSTQGLTARFLPLGATLTSLLVKDKYGKPVDVVLGFDNYKDLLFLRKLIYASLPFYQKDLLVLNKRGND</sequence>
<dbReference type="InterPro" id="IPR014718">
    <property type="entry name" value="GH-type_carb-bd"/>
</dbReference>
<gene>
    <name evidence="1" type="ORF">DICVIV_03676</name>
</gene>
<dbReference type="GO" id="GO:0003824">
    <property type="term" value="F:catalytic activity"/>
    <property type="evidence" value="ECO:0007669"/>
    <property type="project" value="InterPro"/>
</dbReference>
<organism evidence="1 2">
    <name type="scientific">Dictyocaulus viviparus</name>
    <name type="common">Bovine lungworm</name>
    <dbReference type="NCBI Taxonomy" id="29172"/>
    <lineage>
        <taxon>Eukaryota</taxon>
        <taxon>Metazoa</taxon>
        <taxon>Ecdysozoa</taxon>
        <taxon>Nematoda</taxon>
        <taxon>Chromadorea</taxon>
        <taxon>Rhabditida</taxon>
        <taxon>Rhabditina</taxon>
        <taxon>Rhabditomorpha</taxon>
        <taxon>Strongyloidea</taxon>
        <taxon>Metastrongylidae</taxon>
        <taxon>Dictyocaulus</taxon>
    </lineage>
</organism>
<reference evidence="2" key="2">
    <citation type="journal article" date="2016" name="Sci. Rep.">
        <title>Dictyocaulus viviparus genome, variome and transcriptome elucidate lungworm biology and support future intervention.</title>
        <authorList>
            <person name="McNulty S.N."/>
            <person name="Strube C."/>
            <person name="Rosa B.A."/>
            <person name="Martin J.C."/>
            <person name="Tyagi R."/>
            <person name="Choi Y.J."/>
            <person name="Wang Q."/>
            <person name="Hallsworth Pepin K."/>
            <person name="Zhang X."/>
            <person name="Ozersky P."/>
            <person name="Wilson R.K."/>
            <person name="Sternberg P.W."/>
            <person name="Gasser R.B."/>
            <person name="Mitreva M."/>
        </authorList>
    </citation>
    <scope>NUCLEOTIDE SEQUENCE [LARGE SCALE GENOMIC DNA]</scope>
    <source>
        <strain evidence="2">HannoverDv2000</strain>
    </source>
</reference>
<reference evidence="1 2" key="1">
    <citation type="submission" date="2013-11" db="EMBL/GenBank/DDBJ databases">
        <title>Draft genome of the bovine lungworm Dictyocaulus viviparus.</title>
        <authorList>
            <person name="Mitreva M."/>
        </authorList>
    </citation>
    <scope>NUCLEOTIDE SEQUENCE [LARGE SCALE GENOMIC DNA]</scope>
    <source>
        <strain evidence="1 2">HannoverDv2000</strain>
    </source>
</reference>
<dbReference type="SUPFAM" id="SSF74650">
    <property type="entry name" value="Galactose mutarotase-like"/>
    <property type="match status" value="1"/>
</dbReference>
<proteinExistence type="predicted"/>
<evidence type="ECO:0000313" key="1">
    <source>
        <dbReference type="EMBL" id="KJH50168.1"/>
    </source>
</evidence>
<dbReference type="STRING" id="29172.A0A0D8XZS7"/>
<dbReference type="GO" id="GO:0006012">
    <property type="term" value="P:galactose metabolic process"/>
    <property type="evidence" value="ECO:0007669"/>
    <property type="project" value="UniProtKB-UniPathway"/>
</dbReference>
<dbReference type="AlphaFoldDB" id="A0A0D8XZS7"/>